<evidence type="ECO:0000313" key="3">
    <source>
        <dbReference type="Proteomes" id="UP000183947"/>
    </source>
</evidence>
<feature type="region of interest" description="Disordered" evidence="1">
    <location>
        <begin position="1"/>
        <end position="27"/>
    </location>
</feature>
<evidence type="ECO:0000256" key="1">
    <source>
        <dbReference type="SAM" id="MobiDB-lite"/>
    </source>
</evidence>
<accession>A0A1M7EGT6</accession>
<dbReference type="STRING" id="1121959.SAMN02746009_03602"/>
<keyword evidence="3" id="KW-1185">Reference proteome</keyword>
<proteinExistence type="predicted"/>
<dbReference type="EMBL" id="FRAS01000025">
    <property type="protein sequence ID" value="SHL90848.1"/>
    <property type="molecule type" value="Genomic_DNA"/>
</dbReference>
<organism evidence="2 3">
    <name type="scientific">Hymenobacter psychrotolerans DSM 18569</name>
    <dbReference type="NCBI Taxonomy" id="1121959"/>
    <lineage>
        <taxon>Bacteria</taxon>
        <taxon>Pseudomonadati</taxon>
        <taxon>Bacteroidota</taxon>
        <taxon>Cytophagia</taxon>
        <taxon>Cytophagales</taxon>
        <taxon>Hymenobacteraceae</taxon>
        <taxon>Hymenobacter</taxon>
    </lineage>
</organism>
<sequence length="102" mass="11242">MPASRTRKKASQKKASANRQREQQHRHAAFKQSLGALLDGVPTCTTCGGERREVTQAQVPAETWENMAPMRASLDAQGLAVGQIAYCANCQEYSILSDWNSF</sequence>
<protein>
    <submittedName>
        <fullName evidence="2">Uncharacterized protein</fullName>
    </submittedName>
</protein>
<name>A0A1M7EGT6_9BACT</name>
<dbReference type="Proteomes" id="UP000183947">
    <property type="component" value="Unassembled WGS sequence"/>
</dbReference>
<gene>
    <name evidence="2" type="ORF">SAMN02746009_03602</name>
</gene>
<feature type="compositionally biased region" description="Basic residues" evidence="1">
    <location>
        <begin position="1"/>
        <end position="12"/>
    </location>
</feature>
<dbReference type="AlphaFoldDB" id="A0A1M7EGT6"/>
<evidence type="ECO:0000313" key="2">
    <source>
        <dbReference type="EMBL" id="SHL90848.1"/>
    </source>
</evidence>
<reference evidence="3" key="1">
    <citation type="submission" date="2016-11" db="EMBL/GenBank/DDBJ databases">
        <authorList>
            <person name="Varghese N."/>
            <person name="Submissions S."/>
        </authorList>
    </citation>
    <scope>NUCLEOTIDE SEQUENCE [LARGE SCALE GENOMIC DNA]</scope>
    <source>
        <strain evidence="3">DSM 18569</strain>
    </source>
</reference>